<keyword evidence="19" id="KW-1185">Reference proteome</keyword>
<dbReference type="FunFam" id="1.10.3810.10:FF:000001">
    <property type="entry name" value="Penicillin-binding protein 1A"/>
    <property type="match status" value="1"/>
</dbReference>
<proteinExistence type="inferred from homology"/>
<protein>
    <submittedName>
        <fullName evidence="18">Membrane peptidoglycan carboxypeptidase</fullName>
    </submittedName>
</protein>
<dbReference type="GO" id="GO:0008658">
    <property type="term" value="F:penicillin binding"/>
    <property type="evidence" value="ECO:0007669"/>
    <property type="project" value="InterPro"/>
</dbReference>
<name>A0A931DW12_9CORY</name>
<feature type="domain" description="Penicillin-binding protein transpeptidase" evidence="15">
    <location>
        <begin position="357"/>
        <end position="611"/>
    </location>
</feature>
<dbReference type="GO" id="GO:0030288">
    <property type="term" value="C:outer membrane-bounded periplasmic space"/>
    <property type="evidence" value="ECO:0007669"/>
    <property type="project" value="TreeGrafter"/>
</dbReference>
<dbReference type="RefSeq" id="WP_196824918.1">
    <property type="nucleotide sequence ID" value="NZ_CP046980.1"/>
</dbReference>
<evidence type="ECO:0000256" key="13">
    <source>
        <dbReference type="ARBA" id="ARBA00049902"/>
    </source>
</evidence>
<dbReference type="Proteomes" id="UP000658613">
    <property type="component" value="Unassembled WGS sequence"/>
</dbReference>
<dbReference type="InterPro" id="IPR001264">
    <property type="entry name" value="Glyco_trans_51"/>
</dbReference>
<dbReference type="Gene3D" id="1.10.3810.10">
    <property type="entry name" value="Biosynthetic peptidoglycan transglycosylase-like"/>
    <property type="match status" value="1"/>
</dbReference>
<dbReference type="GO" id="GO:0008955">
    <property type="term" value="F:peptidoglycan glycosyltransferase activity"/>
    <property type="evidence" value="ECO:0007669"/>
    <property type="project" value="UniProtKB-EC"/>
</dbReference>
<dbReference type="InterPro" id="IPR005543">
    <property type="entry name" value="PASTA_dom"/>
</dbReference>
<dbReference type="SUPFAM" id="SSF53955">
    <property type="entry name" value="Lysozyme-like"/>
    <property type="match status" value="1"/>
</dbReference>
<evidence type="ECO:0000256" key="8">
    <source>
        <dbReference type="ARBA" id="ARBA00022960"/>
    </source>
</evidence>
<feature type="domain" description="PASTA" evidence="17">
    <location>
        <begin position="695"/>
        <end position="751"/>
    </location>
</feature>
<evidence type="ECO:0000259" key="16">
    <source>
        <dbReference type="Pfam" id="PF00912"/>
    </source>
</evidence>
<evidence type="ECO:0000256" key="7">
    <source>
        <dbReference type="ARBA" id="ARBA00022801"/>
    </source>
</evidence>
<dbReference type="InterPro" id="IPR001460">
    <property type="entry name" value="PCN-bd_Tpept"/>
</dbReference>
<keyword evidence="4" id="KW-0645">Protease</keyword>
<dbReference type="SUPFAM" id="SSF56601">
    <property type="entry name" value="beta-lactamase/transpeptidase-like"/>
    <property type="match status" value="1"/>
</dbReference>
<dbReference type="PANTHER" id="PTHR32282">
    <property type="entry name" value="BINDING PROTEIN TRANSPEPTIDASE, PUTATIVE-RELATED"/>
    <property type="match status" value="1"/>
</dbReference>
<dbReference type="InterPro" id="IPR036950">
    <property type="entry name" value="PBP_transglycosylase"/>
</dbReference>
<dbReference type="Gene3D" id="3.30.10.20">
    <property type="match status" value="1"/>
</dbReference>
<comment type="similarity">
    <text evidence="2">In the N-terminal section; belongs to the glycosyltransferase 51 family.</text>
</comment>
<gene>
    <name evidence="18" type="ORF">IW254_001513</name>
</gene>
<keyword evidence="6" id="KW-0808">Transferase</keyword>
<evidence type="ECO:0000256" key="12">
    <source>
        <dbReference type="ARBA" id="ARBA00034000"/>
    </source>
</evidence>
<evidence type="ECO:0000313" key="18">
    <source>
        <dbReference type="EMBL" id="MBG6122544.1"/>
    </source>
</evidence>
<comment type="catalytic activity">
    <reaction evidence="12">
        <text>Preferential cleavage: (Ac)2-L-Lys-D-Ala-|-D-Ala. Also transpeptidation of peptidyl-alanyl moieties that are N-acyl substituents of D-alanine.</text>
        <dbReference type="EC" id="3.4.16.4"/>
    </reaction>
</comment>
<evidence type="ECO:0000256" key="10">
    <source>
        <dbReference type="ARBA" id="ARBA00023268"/>
    </source>
</evidence>
<reference evidence="18" key="1">
    <citation type="submission" date="2020-11" db="EMBL/GenBank/DDBJ databases">
        <title>Sequencing the genomes of 1000 actinobacteria strains.</title>
        <authorList>
            <person name="Klenk H.-P."/>
        </authorList>
    </citation>
    <scope>NUCLEOTIDE SEQUENCE</scope>
    <source>
        <strain evidence="18">DSM 45632</strain>
    </source>
</reference>
<comment type="caution">
    <text evidence="18">The sequence shown here is derived from an EMBL/GenBank/DDBJ whole genome shotgun (WGS) entry which is preliminary data.</text>
</comment>
<evidence type="ECO:0000256" key="4">
    <source>
        <dbReference type="ARBA" id="ARBA00022670"/>
    </source>
</evidence>
<dbReference type="GO" id="GO:0009002">
    <property type="term" value="F:serine-type D-Ala-D-Ala carboxypeptidase activity"/>
    <property type="evidence" value="ECO:0007669"/>
    <property type="project" value="UniProtKB-EC"/>
</dbReference>
<evidence type="ECO:0000256" key="2">
    <source>
        <dbReference type="ARBA" id="ARBA00007739"/>
    </source>
</evidence>
<accession>A0A931DW12</accession>
<dbReference type="InterPro" id="IPR012338">
    <property type="entry name" value="Beta-lactam/transpept-like"/>
</dbReference>
<evidence type="ECO:0000256" key="3">
    <source>
        <dbReference type="ARBA" id="ARBA00022645"/>
    </source>
</evidence>
<keyword evidence="7" id="KW-0378">Hydrolase</keyword>
<keyword evidence="8" id="KW-0133">Cell shape</keyword>
<evidence type="ECO:0000256" key="1">
    <source>
        <dbReference type="ARBA" id="ARBA00007090"/>
    </source>
</evidence>
<keyword evidence="9" id="KW-0573">Peptidoglycan synthesis</keyword>
<feature type="region of interest" description="Disordered" evidence="14">
    <location>
        <begin position="747"/>
        <end position="784"/>
    </location>
</feature>
<dbReference type="PANTHER" id="PTHR32282:SF33">
    <property type="entry name" value="PEPTIDOGLYCAN GLYCOSYLTRANSFERASE"/>
    <property type="match status" value="1"/>
</dbReference>
<dbReference type="GO" id="GO:0009252">
    <property type="term" value="P:peptidoglycan biosynthetic process"/>
    <property type="evidence" value="ECO:0007669"/>
    <property type="project" value="UniProtKB-KW"/>
</dbReference>
<evidence type="ECO:0000256" key="9">
    <source>
        <dbReference type="ARBA" id="ARBA00022984"/>
    </source>
</evidence>
<evidence type="ECO:0000259" key="17">
    <source>
        <dbReference type="Pfam" id="PF03793"/>
    </source>
</evidence>
<comment type="catalytic activity">
    <reaction evidence="13">
        <text>[GlcNAc-(1-&gt;4)-Mur2Ac(oyl-L-Ala-gamma-D-Glu-L-Lys-D-Ala-D-Ala)](n)-di-trans,octa-cis-undecaprenyl diphosphate + beta-D-GlcNAc-(1-&gt;4)-Mur2Ac(oyl-L-Ala-gamma-D-Glu-L-Lys-D-Ala-D-Ala)-di-trans,octa-cis-undecaprenyl diphosphate = [GlcNAc-(1-&gt;4)-Mur2Ac(oyl-L-Ala-gamma-D-Glu-L-Lys-D-Ala-D-Ala)](n+1)-di-trans,octa-cis-undecaprenyl diphosphate + di-trans,octa-cis-undecaprenyl diphosphate + H(+)</text>
        <dbReference type="Rhea" id="RHEA:23708"/>
        <dbReference type="Rhea" id="RHEA-COMP:9602"/>
        <dbReference type="Rhea" id="RHEA-COMP:9603"/>
        <dbReference type="ChEBI" id="CHEBI:15378"/>
        <dbReference type="ChEBI" id="CHEBI:58405"/>
        <dbReference type="ChEBI" id="CHEBI:60033"/>
        <dbReference type="ChEBI" id="CHEBI:78435"/>
        <dbReference type="EC" id="2.4.99.28"/>
    </reaction>
</comment>
<evidence type="ECO:0000256" key="11">
    <source>
        <dbReference type="ARBA" id="ARBA00023316"/>
    </source>
</evidence>
<organism evidence="18 19">
    <name type="scientific">Corynebacterium aquatimens</name>
    <dbReference type="NCBI Taxonomy" id="1190508"/>
    <lineage>
        <taxon>Bacteria</taxon>
        <taxon>Bacillati</taxon>
        <taxon>Actinomycetota</taxon>
        <taxon>Actinomycetes</taxon>
        <taxon>Mycobacteriales</taxon>
        <taxon>Corynebacteriaceae</taxon>
        <taxon>Corynebacterium</taxon>
    </lineage>
</organism>
<dbReference type="GO" id="GO:0006508">
    <property type="term" value="P:proteolysis"/>
    <property type="evidence" value="ECO:0007669"/>
    <property type="project" value="UniProtKB-KW"/>
</dbReference>
<dbReference type="GO" id="GO:0008360">
    <property type="term" value="P:regulation of cell shape"/>
    <property type="evidence" value="ECO:0007669"/>
    <property type="project" value="UniProtKB-KW"/>
</dbReference>
<keyword evidence="10" id="KW-0511">Multifunctional enzyme</keyword>
<dbReference type="InterPro" id="IPR050396">
    <property type="entry name" value="Glycosyltr_51/Transpeptidase"/>
</dbReference>
<keyword evidence="11" id="KW-0961">Cell wall biogenesis/degradation</keyword>
<evidence type="ECO:0000256" key="5">
    <source>
        <dbReference type="ARBA" id="ARBA00022676"/>
    </source>
</evidence>
<dbReference type="Gene3D" id="3.40.710.10">
    <property type="entry name" value="DD-peptidase/beta-lactamase superfamily"/>
    <property type="match status" value="1"/>
</dbReference>
<dbReference type="GO" id="GO:0071555">
    <property type="term" value="P:cell wall organization"/>
    <property type="evidence" value="ECO:0007669"/>
    <property type="project" value="UniProtKB-KW"/>
</dbReference>
<evidence type="ECO:0000259" key="15">
    <source>
        <dbReference type="Pfam" id="PF00905"/>
    </source>
</evidence>
<dbReference type="EMBL" id="JADOUE010000001">
    <property type="protein sequence ID" value="MBG6122544.1"/>
    <property type="molecule type" value="Genomic_DNA"/>
</dbReference>
<evidence type="ECO:0000256" key="6">
    <source>
        <dbReference type="ARBA" id="ARBA00022679"/>
    </source>
</evidence>
<dbReference type="Pfam" id="PF03793">
    <property type="entry name" value="PASTA"/>
    <property type="match status" value="1"/>
</dbReference>
<dbReference type="Pfam" id="PF00905">
    <property type="entry name" value="Transpeptidase"/>
    <property type="match status" value="1"/>
</dbReference>
<comment type="similarity">
    <text evidence="1">In the C-terminal section; belongs to the transpeptidase family.</text>
</comment>
<dbReference type="AlphaFoldDB" id="A0A931DW12"/>
<dbReference type="InterPro" id="IPR023346">
    <property type="entry name" value="Lysozyme-like_dom_sf"/>
</dbReference>
<keyword evidence="5" id="KW-0328">Glycosyltransferase</keyword>
<evidence type="ECO:0000313" key="19">
    <source>
        <dbReference type="Proteomes" id="UP000658613"/>
    </source>
</evidence>
<dbReference type="CDD" id="cd06577">
    <property type="entry name" value="PASTA_pknB"/>
    <property type="match status" value="1"/>
</dbReference>
<dbReference type="Pfam" id="PF00912">
    <property type="entry name" value="Transgly"/>
    <property type="match status" value="1"/>
</dbReference>
<sequence length="802" mass="84815">MSFLNSLGKLLIGLVAATLGIAACITPFAGIGGATVARVDATMKSNLADLTDGSAPGVTTITDANGEPIAWLYQQRRYEVEADQINQSVKDALVAIEDRRFYEHEGVDMQGFARAMVTNVLAGGVEEGASTIDQQYVKNYLLLVDAESTEQQTAAVEQSIPRKLREMRMASDLDKTLSKDEILTRYLNLVPFGNHAYGIEAAARVYFDSSAERLSVPQAALLVGMLQSAEMLNPYTNPDGATARRNDVLQAMVTSGYLSQADADRYKSEGLGVQDKPDRLPQGCFAAGGAGFLCDYAIKYLEGKGISRAELERGAYTIQTTLQPEVQAAAHNAVTSGVAPSTVGVAQVVNVVEPGDSTHNILAMTSSRDYGLSLEDNQTVLPQPASLMGNGAGSVFKIFTAAVALQNGYTLDSMLPVPTRSIKYNMGSGGAAGCPPGAYCVDNAGVYAPQMSLKDTLAQSPNTPFIELIEKVGVQQTVDMGVKLGLRSYEDKGSFDGEHSIADYFRDNNLGSFTLGPTPVNALELSNVAATLASGGRWCEPNPILKIEDRHGREVFLDREKCEDVLDEKVAASLASGMSLDAINGTAKDAAAGAGWRSPVAAKTGTTESHQSSAFLGFNSKFAAATYIFNDGTQTTPLCTGPVRQCPYGNLFGGNEAAGSWFRLANQLPGVPEAGLPAASPLFDEGSRNAFFDQVTGMDAAAARSMLEGAGFTVIEVTGPGNGAPAGQVISARASGTVPGQQPTVTITVSDGSRGSGWGNWGRTDDTNPDDNGGGWGFNNPPITRDEFERRLDNFGQQLDLW</sequence>
<keyword evidence="3 18" id="KW-0121">Carboxypeptidase</keyword>
<feature type="domain" description="Glycosyl transferase family 51" evidence="16">
    <location>
        <begin position="66"/>
        <end position="252"/>
    </location>
</feature>
<evidence type="ECO:0000256" key="14">
    <source>
        <dbReference type="SAM" id="MobiDB-lite"/>
    </source>
</evidence>